<comment type="caution">
    <text evidence="3">The sequence shown here is derived from an EMBL/GenBank/DDBJ whole genome shotgun (WGS) entry which is preliminary data.</text>
</comment>
<dbReference type="Proteomes" id="UP000762676">
    <property type="component" value="Unassembled WGS sequence"/>
</dbReference>
<dbReference type="CDD" id="cd16018">
    <property type="entry name" value="Enpp"/>
    <property type="match status" value="1"/>
</dbReference>
<evidence type="ECO:0000256" key="2">
    <source>
        <dbReference type="SAM" id="Phobius"/>
    </source>
</evidence>
<keyword evidence="2" id="KW-1133">Transmembrane helix</keyword>
<dbReference type="AlphaFoldDB" id="A0AAV4IQ80"/>
<name>A0AAV4IQ80_9GAST</name>
<feature type="region of interest" description="Disordered" evidence="1">
    <location>
        <begin position="478"/>
        <end position="500"/>
    </location>
</feature>
<organism evidence="3 4">
    <name type="scientific">Elysia marginata</name>
    <dbReference type="NCBI Taxonomy" id="1093978"/>
    <lineage>
        <taxon>Eukaryota</taxon>
        <taxon>Metazoa</taxon>
        <taxon>Spiralia</taxon>
        <taxon>Lophotrochozoa</taxon>
        <taxon>Mollusca</taxon>
        <taxon>Gastropoda</taxon>
        <taxon>Heterobranchia</taxon>
        <taxon>Euthyneura</taxon>
        <taxon>Panpulmonata</taxon>
        <taxon>Sacoglossa</taxon>
        <taxon>Placobranchoidea</taxon>
        <taxon>Plakobranchidae</taxon>
        <taxon>Elysia</taxon>
    </lineage>
</organism>
<dbReference type="InterPro" id="IPR002591">
    <property type="entry name" value="Phosphodiest/P_Trfase"/>
</dbReference>
<reference evidence="3 4" key="1">
    <citation type="journal article" date="2021" name="Elife">
        <title>Chloroplast acquisition without the gene transfer in kleptoplastic sea slugs, Plakobranchus ocellatus.</title>
        <authorList>
            <person name="Maeda T."/>
            <person name="Takahashi S."/>
            <person name="Yoshida T."/>
            <person name="Shimamura S."/>
            <person name="Takaki Y."/>
            <person name="Nagai Y."/>
            <person name="Toyoda A."/>
            <person name="Suzuki Y."/>
            <person name="Arimoto A."/>
            <person name="Ishii H."/>
            <person name="Satoh N."/>
            <person name="Nishiyama T."/>
            <person name="Hasebe M."/>
            <person name="Maruyama T."/>
            <person name="Minagawa J."/>
            <person name="Obokata J."/>
            <person name="Shigenobu S."/>
        </authorList>
    </citation>
    <scope>NUCLEOTIDE SEQUENCE [LARGE SCALE GENOMIC DNA]</scope>
</reference>
<dbReference type="EMBL" id="BMAT01006418">
    <property type="protein sequence ID" value="GFS12361.1"/>
    <property type="molecule type" value="Genomic_DNA"/>
</dbReference>
<dbReference type="Gene3D" id="3.30.1360.180">
    <property type="match status" value="1"/>
</dbReference>
<dbReference type="GO" id="GO:0016787">
    <property type="term" value="F:hydrolase activity"/>
    <property type="evidence" value="ECO:0007669"/>
    <property type="project" value="UniProtKB-ARBA"/>
</dbReference>
<dbReference type="Gene3D" id="3.40.720.10">
    <property type="entry name" value="Alkaline Phosphatase, subunit A"/>
    <property type="match status" value="1"/>
</dbReference>
<sequence>MAASLIINFQAVDARNVKARPLLLISFDGFRWDYLTRAKLPNIERIIREGVHATDGVKNVVDTSTLPNHWTLVTGLYPESHGIIGNFLRDDKIDKVFVPKYINADYDNDPRYYDDGGEPIWVTNQLQGGRTGSIMWWGSENAVKWSRPTLQMPYDDNVNFTRRVDVMIEWLSQEYPVNLGLIYFFEPDHIGHTTGPDSVNVTEAIKYTDVIVGYLFDRLKEKNMLNSINVIITSDHGMTTTSEHTLIFLDDYINIEDYDILSHDTVIAHIFPHKGKLDKVFSALEKASKEPNSHFRVYLAKDIPERFHMKNNHRVPPIVAFTDIHYRFVANASRGDHFPLAGIHGYDNEEKDMRPFFIATGPDFKKNYTVSSFDSVDVYPLMCQLLGIKPAPNNGSLNIVSTLLKHHEDDTAATLYTYIFVIIVANVVAGVFAVAVFRQHRYLKKRNTWMKLTPIDTKKRVRSTRPKDIAAAGVHLMAEDKDHVSDEDEIDDMNDKNRNK</sequence>
<accession>A0AAV4IQ80</accession>
<protein>
    <submittedName>
        <fullName evidence="3">Ectonucleotide pyrophosphatase/phosphodiesterase family member 5</fullName>
    </submittedName>
</protein>
<dbReference type="InterPro" id="IPR017850">
    <property type="entry name" value="Alkaline_phosphatase_core_sf"/>
</dbReference>
<evidence type="ECO:0000313" key="3">
    <source>
        <dbReference type="EMBL" id="GFS12361.1"/>
    </source>
</evidence>
<evidence type="ECO:0000313" key="4">
    <source>
        <dbReference type="Proteomes" id="UP000762676"/>
    </source>
</evidence>
<proteinExistence type="predicted"/>
<dbReference type="PANTHER" id="PTHR10151">
    <property type="entry name" value="ECTONUCLEOTIDE PYROPHOSPHATASE/PHOSPHODIESTERASE"/>
    <property type="match status" value="1"/>
</dbReference>
<evidence type="ECO:0000256" key="1">
    <source>
        <dbReference type="SAM" id="MobiDB-lite"/>
    </source>
</evidence>
<dbReference type="SUPFAM" id="SSF53649">
    <property type="entry name" value="Alkaline phosphatase-like"/>
    <property type="match status" value="1"/>
</dbReference>
<keyword evidence="4" id="KW-1185">Reference proteome</keyword>
<keyword evidence="2" id="KW-0472">Membrane</keyword>
<keyword evidence="2" id="KW-0812">Transmembrane</keyword>
<feature type="transmembrane region" description="Helical" evidence="2">
    <location>
        <begin position="415"/>
        <end position="437"/>
    </location>
</feature>
<dbReference type="Pfam" id="PF01663">
    <property type="entry name" value="Phosphodiest"/>
    <property type="match status" value="1"/>
</dbReference>
<gene>
    <name evidence="3" type="ORF">ElyMa_003109400</name>
</gene>
<dbReference type="PANTHER" id="PTHR10151:SF120">
    <property type="entry name" value="BIS(5'-ADENOSYL)-TRIPHOSPHATASE"/>
    <property type="match status" value="1"/>
</dbReference>